<dbReference type="AlphaFoldDB" id="A0A4P5PD22"/>
<protein>
    <recommendedName>
        <fullName evidence="4">Lysozyme</fullName>
        <ecNumber evidence="4">3.2.1.17</ecNumber>
    </recommendedName>
</protein>
<keyword evidence="8" id="KW-1185">Reference proteome</keyword>
<evidence type="ECO:0000256" key="5">
    <source>
        <dbReference type="SAM" id="MobiDB-lite"/>
    </source>
</evidence>
<dbReference type="OrthoDB" id="2173042at2"/>
<evidence type="ECO:0000256" key="6">
    <source>
        <dbReference type="SAM" id="SignalP"/>
    </source>
</evidence>
<dbReference type="Pfam" id="PF01183">
    <property type="entry name" value="Glyco_hydro_25"/>
    <property type="match status" value="1"/>
</dbReference>
<evidence type="ECO:0000256" key="3">
    <source>
        <dbReference type="ARBA" id="ARBA00023295"/>
    </source>
</evidence>
<dbReference type="SUPFAM" id="SSF51445">
    <property type="entry name" value="(Trans)glycosidases"/>
    <property type="match status" value="1"/>
</dbReference>
<dbReference type="InterPro" id="IPR018077">
    <property type="entry name" value="Glyco_hydro_fam25_subgr"/>
</dbReference>
<feature type="compositionally biased region" description="Low complexity" evidence="5">
    <location>
        <begin position="36"/>
        <end position="50"/>
    </location>
</feature>
<dbReference type="GO" id="GO:0009253">
    <property type="term" value="P:peptidoglycan catabolic process"/>
    <property type="evidence" value="ECO:0007669"/>
    <property type="project" value="InterPro"/>
</dbReference>
<keyword evidence="2 4" id="KW-0378">Hydrolase</keyword>
<dbReference type="Proteomes" id="UP000290567">
    <property type="component" value="Unassembled WGS sequence"/>
</dbReference>
<dbReference type="InterPro" id="IPR006637">
    <property type="entry name" value="ChW"/>
</dbReference>
<proteinExistence type="inferred from homology"/>
<dbReference type="PROSITE" id="PS51904">
    <property type="entry name" value="GLYCOSYL_HYDROL_F25_2"/>
    <property type="match status" value="1"/>
</dbReference>
<dbReference type="PANTHER" id="PTHR34135">
    <property type="entry name" value="LYSOZYME"/>
    <property type="match status" value="1"/>
</dbReference>
<dbReference type="PANTHER" id="PTHR34135:SF2">
    <property type="entry name" value="LYSOZYME"/>
    <property type="match status" value="1"/>
</dbReference>
<comment type="caution">
    <text evidence="7">The sequence shown here is derived from an EMBL/GenBank/DDBJ whole genome shotgun (WGS) entry which is preliminary data.</text>
</comment>
<evidence type="ECO:0000313" key="7">
    <source>
        <dbReference type="EMBL" id="GCF93908.1"/>
    </source>
</evidence>
<comment type="similarity">
    <text evidence="1 4">Belongs to the glycosyl hydrolase 25 family.</text>
</comment>
<organism evidence="7 8">
    <name type="scientific">Enterococcus florum</name>
    <dbReference type="NCBI Taxonomy" id="2480627"/>
    <lineage>
        <taxon>Bacteria</taxon>
        <taxon>Bacillati</taxon>
        <taxon>Bacillota</taxon>
        <taxon>Bacilli</taxon>
        <taxon>Lactobacillales</taxon>
        <taxon>Enterococcaceae</taxon>
        <taxon>Enterococcus</taxon>
    </lineage>
</organism>
<feature type="chain" id="PRO_5020884900" description="Lysozyme" evidence="6">
    <location>
        <begin position="23"/>
        <end position="629"/>
    </location>
</feature>
<evidence type="ECO:0000256" key="4">
    <source>
        <dbReference type="RuleBase" id="RU361176"/>
    </source>
</evidence>
<dbReference type="GO" id="GO:0016052">
    <property type="term" value="P:carbohydrate catabolic process"/>
    <property type="evidence" value="ECO:0007669"/>
    <property type="project" value="TreeGrafter"/>
</dbReference>
<dbReference type="RefSeq" id="WP_146622352.1">
    <property type="nucleotide sequence ID" value="NZ_BJCC01000014.1"/>
</dbReference>
<comment type="catalytic activity">
    <reaction evidence="4">
        <text>Hydrolysis of (1-&gt;4)-beta-linkages between N-acetylmuramic acid and N-acetyl-D-glucosamine residues in a peptidoglycan and between N-acetyl-D-glucosamine residues in chitodextrins.</text>
        <dbReference type="EC" id="3.2.1.17"/>
    </reaction>
</comment>
<dbReference type="EC" id="3.2.1.17" evidence="4"/>
<evidence type="ECO:0000313" key="8">
    <source>
        <dbReference type="Proteomes" id="UP000290567"/>
    </source>
</evidence>
<evidence type="ECO:0000256" key="1">
    <source>
        <dbReference type="ARBA" id="ARBA00010646"/>
    </source>
</evidence>
<reference evidence="8" key="1">
    <citation type="submission" date="2019-02" db="EMBL/GenBank/DDBJ databases">
        <title>Draft genome sequence of Enterococcus sp. Gos25-1.</title>
        <authorList>
            <person name="Tanaka N."/>
            <person name="Shiwa Y."/>
            <person name="Fujita N."/>
        </authorList>
    </citation>
    <scope>NUCLEOTIDE SEQUENCE [LARGE SCALE GENOMIC DNA]</scope>
    <source>
        <strain evidence="8">Gos25-1</strain>
    </source>
</reference>
<dbReference type="InterPro" id="IPR017853">
    <property type="entry name" value="GH"/>
</dbReference>
<evidence type="ECO:0000256" key="2">
    <source>
        <dbReference type="ARBA" id="ARBA00022801"/>
    </source>
</evidence>
<keyword evidence="6" id="KW-0732">Signal</keyword>
<name>A0A4P5PD22_9ENTE</name>
<accession>A0A4P5PD22</accession>
<feature type="signal peptide" evidence="6">
    <location>
        <begin position="1"/>
        <end position="22"/>
    </location>
</feature>
<dbReference type="GO" id="GO:0016998">
    <property type="term" value="P:cell wall macromolecule catabolic process"/>
    <property type="evidence" value="ECO:0007669"/>
    <property type="project" value="InterPro"/>
</dbReference>
<dbReference type="SMART" id="SM00641">
    <property type="entry name" value="Glyco_25"/>
    <property type="match status" value="1"/>
</dbReference>
<dbReference type="Gene3D" id="3.20.20.80">
    <property type="entry name" value="Glycosidases"/>
    <property type="match status" value="1"/>
</dbReference>
<dbReference type="GO" id="GO:0003796">
    <property type="term" value="F:lysozyme activity"/>
    <property type="evidence" value="ECO:0007669"/>
    <property type="project" value="UniProtKB-EC"/>
</dbReference>
<keyword evidence="3 4" id="KW-0326">Glycosidase</keyword>
<dbReference type="Pfam" id="PF07538">
    <property type="entry name" value="ChW"/>
    <property type="match status" value="6"/>
</dbReference>
<dbReference type="SMART" id="SM00728">
    <property type="entry name" value="ChW"/>
    <property type="match status" value="6"/>
</dbReference>
<gene>
    <name evidence="7" type="ORF">NRIC_17990</name>
</gene>
<dbReference type="PROSITE" id="PS00953">
    <property type="entry name" value="GLYCOSYL_HYDROL_F25_1"/>
    <property type="match status" value="1"/>
</dbReference>
<dbReference type="EMBL" id="BJCC01000014">
    <property type="protein sequence ID" value="GCF93908.1"/>
    <property type="molecule type" value="Genomic_DNA"/>
</dbReference>
<dbReference type="InterPro" id="IPR002053">
    <property type="entry name" value="Glyco_hydro_25"/>
</dbReference>
<sequence>MKKIYKVVLTVLLLMPYKPVFAEEKVSDSSSNGNQVSESTTESSTIIESTETVETEENDSGSRQTTSEEEGKPAKLEYFGEDENGGYSLPQGRSDLNPGIQLRSNIPAVSATNNNTPSKNFVDISSHNGNVSTNDFLIMKKYGVTGVVVKLTEGTGYINPYAAAQVKNAKAAGMKVSAYHYSWFKTNAQASAEADYFAKAARNVGLDNNTVMVNDMEEPQIAGLANHTSTSIAFETRLKQLGFKTIHHYVGLYWINSGLINADLLGNKKIWVAAYPYTLTSQNYYTQFGAWQWSSRLSFPGVKGSFDISADYTKTFSSMSPQAVKTVNYSSHVQDYGWTNQVSNGQSSGTTGKGKQMEAMKISLSNDLSGNIEYQSHIQGIGWEKTWKKNNQISGTEAQSRRLEAVKIKLSGTVSNQYDVYYRVHTQKFGWMNWAKNGQEAGTEGLSYRIEAMQVKLVPKGQAGPTGMGRSFVKSNNSNVIYRSHVQGQGWVSPSVNGEITGTTGKGLRMEGLKVMLPKSLANSGSVEYRGHVQRIGWQNWTRNDGLSGTEGKSLRLEAIQIRLTGALANRYDIVYRTHSQKNGWLGWTKNGSSAGTQGFSRRIEAVEIKIVPKNSFSIDPNIKSFEKK</sequence>
<feature type="region of interest" description="Disordered" evidence="5">
    <location>
        <begin position="24"/>
        <end position="101"/>
    </location>
</feature>
<dbReference type="InterPro" id="IPR008270">
    <property type="entry name" value="Glyco_hydro_25_AS"/>
</dbReference>